<feature type="transmembrane region" description="Helical" evidence="8">
    <location>
        <begin position="117"/>
        <end position="138"/>
    </location>
</feature>
<name>A0ABT9M3D4_9THEO</name>
<feature type="transmembrane region" description="Helical" evidence="8">
    <location>
        <begin position="246"/>
        <end position="265"/>
    </location>
</feature>
<feature type="transmembrane region" description="Helical" evidence="8">
    <location>
        <begin position="6"/>
        <end position="27"/>
    </location>
</feature>
<feature type="transmembrane region" description="Helical" evidence="8">
    <location>
        <begin position="476"/>
        <end position="499"/>
    </location>
</feature>
<feature type="transmembrane region" description="Helical" evidence="8">
    <location>
        <begin position="197"/>
        <end position="215"/>
    </location>
</feature>
<evidence type="ECO:0000256" key="4">
    <source>
        <dbReference type="ARBA" id="ARBA00022679"/>
    </source>
</evidence>
<feature type="transmembrane region" description="Helical" evidence="8">
    <location>
        <begin position="375"/>
        <end position="394"/>
    </location>
</feature>
<keyword evidence="6 8" id="KW-1133">Transmembrane helix</keyword>
<protein>
    <submittedName>
        <fullName evidence="10">Gpi18-like mannosyltransferase</fullName>
    </submittedName>
</protein>
<feature type="transmembrane region" description="Helical" evidence="8">
    <location>
        <begin position="174"/>
        <end position="191"/>
    </location>
</feature>
<keyword evidence="3" id="KW-0328">Glycosyltransferase</keyword>
<evidence type="ECO:0000256" key="8">
    <source>
        <dbReference type="SAM" id="Phobius"/>
    </source>
</evidence>
<dbReference type="Proteomes" id="UP001223886">
    <property type="component" value="Unassembled WGS sequence"/>
</dbReference>
<sequence>MSKKQIFKISLILILGLSIFLCIYTTWEYIISHQKATEHFMPPMDSRSQMHKNQFPNLNPMQPVHPQGRKMSNMNMSSIFKYTLPIGIYSIIFLFLFITFYYFVIHKNTKVRLDNEMKLVIILLCVGLFFRISLTTLIEGHPGDINLFKSWATSAANDLFKFYKNTTSCDYPPFYIYILFLIGKVVRILALENYYTILLKLPSIIADIVTAFLIYKLAKKHLSPAIAIFTSTFYAFNPAVFTNSAIWGQVDSFFTLLVVVALLFLSQKKYVLSSTAFTGAVLMKPQGIVFLPVLFFELTREKNLKTFIKVILSALVTAVVIILPFSSNGDVLWIFRLFLSTISEYPYASVNAFNFFGLLGANYVKDTSVFFIFNYHTWGMIFIVTITLLSWFIYVKANSNLYVFAIAVVQIAGVFTFSTSMHERYLFPAIVLAVLAFVYLKDRRFLVLAGGFTVTVFVNTYYVLLQTLKGINNIPYNFLLVVISLLNIALFIYLIKILLDSTIKNKTPATTANDIIP</sequence>
<evidence type="ECO:0000256" key="1">
    <source>
        <dbReference type="ARBA" id="ARBA00004651"/>
    </source>
</evidence>
<evidence type="ECO:0000256" key="2">
    <source>
        <dbReference type="ARBA" id="ARBA00022475"/>
    </source>
</evidence>
<feature type="transmembrane region" description="Helical" evidence="8">
    <location>
        <begin position="222"/>
        <end position="240"/>
    </location>
</feature>
<feature type="transmembrane region" description="Helical" evidence="8">
    <location>
        <begin position="307"/>
        <end position="325"/>
    </location>
</feature>
<feature type="transmembrane region" description="Helical" evidence="8">
    <location>
        <begin position="445"/>
        <end position="464"/>
    </location>
</feature>
<dbReference type="RefSeq" id="WP_012994990.1">
    <property type="nucleotide sequence ID" value="NZ_JAURUP010000009.1"/>
</dbReference>
<keyword evidence="4" id="KW-0808">Transferase</keyword>
<feature type="domain" description="Glycosyltransferase RgtA/B/C/D-like" evidence="9">
    <location>
        <begin position="199"/>
        <end position="325"/>
    </location>
</feature>
<evidence type="ECO:0000256" key="6">
    <source>
        <dbReference type="ARBA" id="ARBA00022989"/>
    </source>
</evidence>
<gene>
    <name evidence="10" type="ORF">J2S24_001117</name>
</gene>
<dbReference type="PANTHER" id="PTHR33908:SF11">
    <property type="entry name" value="MEMBRANE PROTEIN"/>
    <property type="match status" value="1"/>
</dbReference>
<keyword evidence="7 8" id="KW-0472">Membrane</keyword>
<accession>A0ABT9M3D4</accession>
<dbReference type="InterPro" id="IPR050297">
    <property type="entry name" value="LipidA_mod_glycosyltrf_83"/>
</dbReference>
<feature type="transmembrane region" description="Helical" evidence="8">
    <location>
        <begin position="277"/>
        <end position="295"/>
    </location>
</feature>
<evidence type="ECO:0000313" key="10">
    <source>
        <dbReference type="EMBL" id="MDP9750646.1"/>
    </source>
</evidence>
<feature type="transmembrane region" description="Helical" evidence="8">
    <location>
        <begin position="79"/>
        <end position="105"/>
    </location>
</feature>
<comment type="subcellular location">
    <subcellularLocation>
        <location evidence="1">Cell membrane</location>
        <topology evidence="1">Multi-pass membrane protein</topology>
    </subcellularLocation>
</comment>
<keyword evidence="11" id="KW-1185">Reference proteome</keyword>
<organism evidence="10 11">
    <name type="scientific">Thermoanaerobacter pentosaceus</name>
    <dbReference type="NCBI Taxonomy" id="694059"/>
    <lineage>
        <taxon>Bacteria</taxon>
        <taxon>Bacillati</taxon>
        <taxon>Bacillota</taxon>
        <taxon>Clostridia</taxon>
        <taxon>Thermoanaerobacterales</taxon>
        <taxon>Thermoanaerobacteraceae</taxon>
        <taxon>Thermoanaerobacter</taxon>
    </lineage>
</organism>
<proteinExistence type="predicted"/>
<dbReference type="EMBL" id="JAURUP010000009">
    <property type="protein sequence ID" value="MDP9750646.1"/>
    <property type="molecule type" value="Genomic_DNA"/>
</dbReference>
<evidence type="ECO:0000259" key="9">
    <source>
        <dbReference type="Pfam" id="PF13231"/>
    </source>
</evidence>
<evidence type="ECO:0000256" key="7">
    <source>
        <dbReference type="ARBA" id="ARBA00023136"/>
    </source>
</evidence>
<comment type="caution">
    <text evidence="10">The sequence shown here is derived from an EMBL/GenBank/DDBJ whole genome shotgun (WGS) entry which is preliminary data.</text>
</comment>
<reference evidence="10 11" key="1">
    <citation type="submission" date="2023-07" db="EMBL/GenBank/DDBJ databases">
        <title>Genomic Encyclopedia of Type Strains, Phase IV (KMG-IV): sequencing the most valuable type-strain genomes for metagenomic binning, comparative biology and taxonomic classification.</title>
        <authorList>
            <person name="Goeker M."/>
        </authorList>
    </citation>
    <scope>NUCLEOTIDE SEQUENCE [LARGE SCALE GENOMIC DNA]</scope>
    <source>
        <strain evidence="10 11">DSM 25963</strain>
    </source>
</reference>
<evidence type="ECO:0000256" key="5">
    <source>
        <dbReference type="ARBA" id="ARBA00022692"/>
    </source>
</evidence>
<evidence type="ECO:0000313" key="11">
    <source>
        <dbReference type="Proteomes" id="UP001223886"/>
    </source>
</evidence>
<keyword evidence="5 8" id="KW-0812">Transmembrane</keyword>
<dbReference type="InterPro" id="IPR038731">
    <property type="entry name" value="RgtA/B/C-like"/>
</dbReference>
<dbReference type="Pfam" id="PF13231">
    <property type="entry name" value="PMT_2"/>
    <property type="match status" value="1"/>
</dbReference>
<keyword evidence="2" id="KW-1003">Cell membrane</keyword>
<feature type="transmembrane region" description="Helical" evidence="8">
    <location>
        <begin position="401"/>
        <end position="419"/>
    </location>
</feature>
<feature type="transmembrane region" description="Helical" evidence="8">
    <location>
        <begin position="425"/>
        <end position="440"/>
    </location>
</feature>
<evidence type="ECO:0000256" key="3">
    <source>
        <dbReference type="ARBA" id="ARBA00022676"/>
    </source>
</evidence>
<dbReference type="PANTHER" id="PTHR33908">
    <property type="entry name" value="MANNOSYLTRANSFERASE YKCB-RELATED"/>
    <property type="match status" value="1"/>
</dbReference>